<dbReference type="InterPro" id="IPR046865">
    <property type="entry name" value="FapA_b_solenoid"/>
</dbReference>
<dbReference type="GO" id="GO:0000902">
    <property type="term" value="P:cell morphogenesis"/>
    <property type="evidence" value="ECO:0007669"/>
    <property type="project" value="InterPro"/>
</dbReference>
<feature type="domain" description="Flagellar Assembly Protein A N-terminal region" evidence="3">
    <location>
        <begin position="87"/>
        <end position="265"/>
    </location>
</feature>
<dbReference type="PANTHER" id="PTHR38032">
    <property type="entry name" value="POLYMERASE-RELATED"/>
    <property type="match status" value="1"/>
</dbReference>
<name>A0A0S2SLM9_9GAMM</name>
<dbReference type="PANTHER" id="PTHR38032:SF1">
    <property type="entry name" value="RNA-BINDING PROTEIN KHPB N-TERMINAL DOMAIN-CONTAINING PROTEIN"/>
    <property type="match status" value="1"/>
</dbReference>
<dbReference type="RefSeq" id="WP_082634740.1">
    <property type="nucleotide sequence ID" value="NZ_CP013067.1"/>
</dbReference>
<feature type="coiled-coil region" evidence="1">
    <location>
        <begin position="481"/>
        <end position="508"/>
    </location>
</feature>
<evidence type="ECO:0000259" key="3">
    <source>
        <dbReference type="Pfam" id="PF20250"/>
    </source>
</evidence>
<dbReference type="Pfam" id="PF03961">
    <property type="entry name" value="FapA"/>
    <property type="match status" value="1"/>
</dbReference>
<evidence type="ECO:0000256" key="1">
    <source>
        <dbReference type="SAM" id="Coils"/>
    </source>
</evidence>
<accession>A0A0S2SLM9</accession>
<dbReference type="InterPro" id="IPR046866">
    <property type="entry name" value="FapA_N"/>
</dbReference>
<evidence type="ECO:0000313" key="5">
    <source>
        <dbReference type="Proteomes" id="UP000058114"/>
    </source>
</evidence>
<dbReference type="AlphaFoldDB" id="A0A0S2SLM9"/>
<dbReference type="PATRIC" id="fig|652.5.peg.311"/>
<dbReference type="KEGG" id="asr:WL1483_3214"/>
<evidence type="ECO:0000313" key="4">
    <source>
        <dbReference type="EMBL" id="ALP42633.1"/>
    </source>
</evidence>
<gene>
    <name evidence="4" type="ORF">WL1483_3214</name>
</gene>
<dbReference type="Pfam" id="PF20250">
    <property type="entry name" value="FapA_N"/>
    <property type="match status" value="1"/>
</dbReference>
<dbReference type="EMBL" id="CP013067">
    <property type="protein sequence ID" value="ALP42633.1"/>
    <property type="molecule type" value="Genomic_DNA"/>
</dbReference>
<evidence type="ECO:0000256" key="2">
    <source>
        <dbReference type="SAM" id="MobiDB-lite"/>
    </source>
</evidence>
<organism evidence="4 5">
    <name type="scientific">Aeromonas schubertii</name>
    <dbReference type="NCBI Taxonomy" id="652"/>
    <lineage>
        <taxon>Bacteria</taxon>
        <taxon>Pseudomonadati</taxon>
        <taxon>Pseudomonadota</taxon>
        <taxon>Gammaproteobacteria</taxon>
        <taxon>Aeromonadales</taxon>
        <taxon>Aeromonadaceae</taxon>
        <taxon>Aeromonas</taxon>
    </lineage>
</organism>
<sequence>MLDQSWLEAGSDGEDQDKLFLRLKSATSCSENQLQALLKSSPWHRWQPQLEGIKQAVARLNALQAAHELPAPIDRFCIAVRRDAQLKIQIDKDKMTAHVAVVADWGGEPLTLDRLQEAMAAAGVTVGQNPDLERQAVAMMHHAQAGSEQVLPIARGIPAKNGLDCRFESLVETMADRVLKPRELDNGRVDLRDLGTLTTVQAGTPLLRRHPATQGEPGVNVQGQPLPPKPGKEMPLSAGEGSEISASNPNLLVALRAGMPRHDKNTMVVDNLLTIKSVDAKHGHVEFNGSLIITGDVEPGMKVKASGDIAIGGFVESAQVQAGGHLAIKHGAIGHRTTDHKAFTCRLSAQGNLTVAFAQYASLESDQDLLIQNQASHCYCRAGKNLIVGDASGRKGTLLGGLAIANDSIQAPVIGALAANHTRLQVLGGYFALHSREQELTQEKGEIQAMLGKMQTLLIKLVKLPQEKRDRALLLRLKEQREHHMTHLKEVNGALEELQDELTAVLGTIHVAATVRLYPGVEVELADRLYKPQIEHGPCRIQIQEGKAVLQPWTPPAKAGH</sequence>
<proteinExistence type="predicted"/>
<keyword evidence="1" id="KW-0175">Coiled coil</keyword>
<reference evidence="5" key="1">
    <citation type="submission" date="2015-10" db="EMBL/GenBank/DDBJ databases">
        <title>Complete Genome Sequence of Aeromonas schubertii strain WL1483.</title>
        <authorList>
            <person name="Liu L."/>
        </authorList>
    </citation>
    <scope>NUCLEOTIDE SEQUENCE [LARGE SCALE GENOMIC DNA]</scope>
    <source>
        <strain evidence="5">WL1483</strain>
    </source>
</reference>
<dbReference type="InterPro" id="IPR005646">
    <property type="entry name" value="FapA"/>
</dbReference>
<feature type="region of interest" description="Disordered" evidence="2">
    <location>
        <begin position="208"/>
        <end position="243"/>
    </location>
</feature>
<dbReference type="Proteomes" id="UP000058114">
    <property type="component" value="Chromosome"/>
</dbReference>
<dbReference type="SUPFAM" id="SSF63848">
    <property type="entry name" value="Cell-division inhibitor MinC, C-terminal domain"/>
    <property type="match status" value="1"/>
</dbReference>
<reference evidence="4 5" key="2">
    <citation type="journal article" date="2016" name="Genome Announc.">
        <title>Complete Genome Sequence of the Highly Virulent Aeromonas schubertii Strain WL1483, Isolated from Diseased Snakehead Fish (Channa argus) in China.</title>
        <authorList>
            <person name="Liu L."/>
            <person name="Li N."/>
            <person name="Zhang D."/>
            <person name="Fu X."/>
            <person name="Shi C."/>
            <person name="Lin Q."/>
            <person name="Hao G."/>
        </authorList>
    </citation>
    <scope>NUCLEOTIDE SEQUENCE [LARGE SCALE GENOMIC DNA]</scope>
    <source>
        <strain evidence="4 5">WL1483</strain>
    </source>
</reference>
<protein>
    <recommendedName>
        <fullName evidence="3">Flagellar Assembly Protein A N-terminal region domain-containing protein</fullName>
    </recommendedName>
</protein>
<dbReference type="InterPro" id="IPR036145">
    <property type="entry name" value="MinC_C_sf"/>
</dbReference>